<dbReference type="CDD" id="cd00067">
    <property type="entry name" value="GAL4"/>
    <property type="match status" value="1"/>
</dbReference>
<dbReference type="Proteomes" id="UP000799438">
    <property type="component" value="Unassembled WGS sequence"/>
</dbReference>
<dbReference type="AlphaFoldDB" id="A0A6A6B069"/>
<organism evidence="4 5">
    <name type="scientific">Aplosporella prunicola CBS 121167</name>
    <dbReference type="NCBI Taxonomy" id="1176127"/>
    <lineage>
        <taxon>Eukaryota</taxon>
        <taxon>Fungi</taxon>
        <taxon>Dikarya</taxon>
        <taxon>Ascomycota</taxon>
        <taxon>Pezizomycotina</taxon>
        <taxon>Dothideomycetes</taxon>
        <taxon>Dothideomycetes incertae sedis</taxon>
        <taxon>Botryosphaeriales</taxon>
        <taxon>Aplosporellaceae</taxon>
        <taxon>Aplosporella</taxon>
    </lineage>
</organism>
<dbReference type="PANTHER" id="PTHR47256:SF1">
    <property type="entry name" value="ZN(II)2CYS6 TRANSCRIPTION FACTOR (EUROFUNG)"/>
    <property type="match status" value="1"/>
</dbReference>
<gene>
    <name evidence="4" type="ORF">K452DRAFT_302337</name>
</gene>
<dbReference type="PANTHER" id="PTHR47256">
    <property type="entry name" value="ZN(II)2CYS6 TRANSCRIPTION FACTOR (EUROFUNG)-RELATED"/>
    <property type="match status" value="1"/>
</dbReference>
<protein>
    <recommendedName>
        <fullName evidence="3">Zn(2)-C6 fungal-type domain-containing protein</fullName>
    </recommendedName>
</protein>
<dbReference type="Gene3D" id="4.10.240.10">
    <property type="entry name" value="Zn(2)-C6 fungal-type DNA-binding domain"/>
    <property type="match status" value="1"/>
</dbReference>
<feature type="region of interest" description="Disordered" evidence="2">
    <location>
        <begin position="193"/>
        <end position="249"/>
    </location>
</feature>
<dbReference type="RefSeq" id="XP_033392656.1">
    <property type="nucleotide sequence ID" value="XM_033542576.1"/>
</dbReference>
<feature type="domain" description="Zn(2)-C6 fungal-type" evidence="3">
    <location>
        <begin position="19"/>
        <end position="50"/>
    </location>
</feature>
<dbReference type="InterPro" id="IPR001138">
    <property type="entry name" value="Zn2Cys6_DnaBD"/>
</dbReference>
<dbReference type="Pfam" id="PF00172">
    <property type="entry name" value="Zn_clus"/>
    <property type="match status" value="1"/>
</dbReference>
<dbReference type="SUPFAM" id="SSF57701">
    <property type="entry name" value="Zn2/Cys6 DNA-binding domain"/>
    <property type="match status" value="1"/>
</dbReference>
<keyword evidence="1" id="KW-0539">Nucleus</keyword>
<proteinExistence type="predicted"/>
<name>A0A6A6B069_9PEZI</name>
<sequence>MSDRPPKHFSKRVRITTVACVPCQNRKSKCDGTRPVCAACLARNPDDCVYDAAGDQRRTTALKSMNLHLDDKLAACTRQLDNFKEVIRGLCRAPVTDATFAVLHNLVETDFHSLEDVAATFRGATSPETCDGSAAMTEMERAMLIDKIDPSLETAHFTRSRPSYSMSSPPDTLLGSSPLGEIDFGAGPEGLGRWDSWAAAQPASPGLPYLDNSARAPVIEGDEDEDEDDDDEDNDDDAPQWHSTISGGA</sequence>
<reference evidence="4" key="1">
    <citation type="journal article" date="2020" name="Stud. Mycol.">
        <title>101 Dothideomycetes genomes: a test case for predicting lifestyles and emergence of pathogens.</title>
        <authorList>
            <person name="Haridas S."/>
            <person name="Albert R."/>
            <person name="Binder M."/>
            <person name="Bloem J."/>
            <person name="Labutti K."/>
            <person name="Salamov A."/>
            <person name="Andreopoulos B."/>
            <person name="Baker S."/>
            <person name="Barry K."/>
            <person name="Bills G."/>
            <person name="Bluhm B."/>
            <person name="Cannon C."/>
            <person name="Castanera R."/>
            <person name="Culley D."/>
            <person name="Daum C."/>
            <person name="Ezra D."/>
            <person name="Gonzalez J."/>
            <person name="Henrissat B."/>
            <person name="Kuo A."/>
            <person name="Liang C."/>
            <person name="Lipzen A."/>
            <person name="Lutzoni F."/>
            <person name="Magnuson J."/>
            <person name="Mondo S."/>
            <person name="Nolan M."/>
            <person name="Ohm R."/>
            <person name="Pangilinan J."/>
            <person name="Park H.-J."/>
            <person name="Ramirez L."/>
            <person name="Alfaro M."/>
            <person name="Sun H."/>
            <person name="Tritt A."/>
            <person name="Yoshinaga Y."/>
            <person name="Zwiers L.-H."/>
            <person name="Turgeon B."/>
            <person name="Goodwin S."/>
            <person name="Spatafora J."/>
            <person name="Crous P."/>
            <person name="Grigoriev I."/>
        </authorList>
    </citation>
    <scope>NUCLEOTIDE SEQUENCE</scope>
    <source>
        <strain evidence="4">CBS 121167</strain>
    </source>
</reference>
<feature type="compositionally biased region" description="Acidic residues" evidence="2">
    <location>
        <begin position="220"/>
        <end position="238"/>
    </location>
</feature>
<evidence type="ECO:0000256" key="1">
    <source>
        <dbReference type="ARBA" id="ARBA00023242"/>
    </source>
</evidence>
<evidence type="ECO:0000256" key="2">
    <source>
        <dbReference type="SAM" id="MobiDB-lite"/>
    </source>
</evidence>
<dbReference type="SMART" id="SM00066">
    <property type="entry name" value="GAL4"/>
    <property type="match status" value="1"/>
</dbReference>
<dbReference type="GeneID" id="54300073"/>
<dbReference type="PROSITE" id="PS50048">
    <property type="entry name" value="ZN2_CY6_FUNGAL_2"/>
    <property type="match status" value="1"/>
</dbReference>
<evidence type="ECO:0000313" key="5">
    <source>
        <dbReference type="Proteomes" id="UP000799438"/>
    </source>
</evidence>
<accession>A0A6A6B069</accession>
<dbReference type="GO" id="GO:0008270">
    <property type="term" value="F:zinc ion binding"/>
    <property type="evidence" value="ECO:0007669"/>
    <property type="project" value="InterPro"/>
</dbReference>
<evidence type="ECO:0000259" key="3">
    <source>
        <dbReference type="PROSITE" id="PS50048"/>
    </source>
</evidence>
<dbReference type="OrthoDB" id="39175at2759"/>
<evidence type="ECO:0000313" key="4">
    <source>
        <dbReference type="EMBL" id="KAF2136938.1"/>
    </source>
</evidence>
<keyword evidence="5" id="KW-1185">Reference proteome</keyword>
<dbReference type="EMBL" id="ML995509">
    <property type="protein sequence ID" value="KAF2136938.1"/>
    <property type="molecule type" value="Genomic_DNA"/>
</dbReference>
<dbReference type="InterPro" id="IPR036864">
    <property type="entry name" value="Zn2-C6_fun-type_DNA-bd_sf"/>
</dbReference>
<dbReference type="GO" id="GO:0000981">
    <property type="term" value="F:DNA-binding transcription factor activity, RNA polymerase II-specific"/>
    <property type="evidence" value="ECO:0007669"/>
    <property type="project" value="InterPro"/>
</dbReference>
<dbReference type="InterPro" id="IPR053187">
    <property type="entry name" value="Notoamide_regulator"/>
</dbReference>